<reference evidence="1" key="1">
    <citation type="submission" date="2023-04" db="EMBL/GenBank/DDBJ databases">
        <title>Phytophthora fragariaefolia NBRC 109709.</title>
        <authorList>
            <person name="Ichikawa N."/>
            <person name="Sato H."/>
            <person name="Tonouchi N."/>
        </authorList>
    </citation>
    <scope>NUCLEOTIDE SEQUENCE</scope>
    <source>
        <strain evidence="1">NBRC 109709</strain>
    </source>
</reference>
<accession>A0A9W6XTD0</accession>
<proteinExistence type="predicted"/>
<dbReference type="EMBL" id="BSXT01001738">
    <property type="protein sequence ID" value="GMF44879.1"/>
    <property type="molecule type" value="Genomic_DNA"/>
</dbReference>
<protein>
    <submittedName>
        <fullName evidence="1">Unnamed protein product</fullName>
    </submittedName>
</protein>
<evidence type="ECO:0000313" key="1">
    <source>
        <dbReference type="EMBL" id="GMF44879.1"/>
    </source>
</evidence>
<organism evidence="1 2">
    <name type="scientific">Phytophthora fragariaefolia</name>
    <dbReference type="NCBI Taxonomy" id="1490495"/>
    <lineage>
        <taxon>Eukaryota</taxon>
        <taxon>Sar</taxon>
        <taxon>Stramenopiles</taxon>
        <taxon>Oomycota</taxon>
        <taxon>Peronosporomycetes</taxon>
        <taxon>Peronosporales</taxon>
        <taxon>Peronosporaceae</taxon>
        <taxon>Phytophthora</taxon>
    </lineage>
</organism>
<name>A0A9W6XTD0_9STRA</name>
<dbReference type="Proteomes" id="UP001165121">
    <property type="component" value="Unassembled WGS sequence"/>
</dbReference>
<sequence>MVVYMYQGAQRCISAVLTRNGTAASGEDVYMKYAAATRTLATAAPTEVVTADAPLEPEEVDAAVEEADADADADGVSCVVLEDVDAVDDSVVVLEEPDELAEMVTSVSMLELPTVVVFESKEPTVASSTLDVALPAATALPASAVLAELLEIASIKVSSVSAVLEVLAALLLVLVSSSVLSSVLTRLFEPEPELTALEDVEARVDAELETSCAYTALMARAQARVTRRTCMDAGQASKARSAG</sequence>
<keyword evidence="2" id="KW-1185">Reference proteome</keyword>
<evidence type="ECO:0000313" key="2">
    <source>
        <dbReference type="Proteomes" id="UP001165121"/>
    </source>
</evidence>
<comment type="caution">
    <text evidence="1">The sequence shown here is derived from an EMBL/GenBank/DDBJ whole genome shotgun (WGS) entry which is preliminary data.</text>
</comment>
<dbReference type="AlphaFoldDB" id="A0A9W6XTD0"/>
<gene>
    <name evidence="1" type="ORF">Pfra01_001584700</name>
</gene>